<keyword evidence="2" id="KW-0732">Signal</keyword>
<dbReference type="InterPro" id="IPR001434">
    <property type="entry name" value="OmcB-like_DUF11"/>
</dbReference>
<dbReference type="Pfam" id="PF01345">
    <property type="entry name" value="DUF11"/>
    <property type="match status" value="2"/>
</dbReference>
<dbReference type="AlphaFoldDB" id="A0A246BDN9"/>
<dbReference type="OrthoDB" id="51125at2"/>
<dbReference type="EMBL" id="NHMK01000039">
    <property type="protein sequence ID" value="OWL93191.1"/>
    <property type="molecule type" value="Genomic_DNA"/>
</dbReference>
<feature type="chain" id="PRO_5011913667" description="DUF11 domain-containing protein" evidence="2">
    <location>
        <begin position="25"/>
        <end position="1060"/>
    </location>
</feature>
<dbReference type="PANTHER" id="PTHR34819">
    <property type="entry name" value="LARGE CYSTEINE-RICH PERIPLASMIC PROTEIN OMCB"/>
    <property type="match status" value="1"/>
</dbReference>
<protein>
    <recommendedName>
        <fullName evidence="3">DUF11 domain-containing protein</fullName>
    </recommendedName>
</protein>
<dbReference type="PANTHER" id="PTHR34819:SF3">
    <property type="entry name" value="CELL SURFACE PROTEIN"/>
    <property type="match status" value="1"/>
</dbReference>
<dbReference type="InterPro" id="IPR051172">
    <property type="entry name" value="Chlamydia_OmcB"/>
</dbReference>
<keyword evidence="6" id="KW-1185">Reference proteome</keyword>
<gene>
    <name evidence="5" type="ORF">CBQ26_19635</name>
    <name evidence="4" type="ORF">CBQ26_20885</name>
</gene>
<dbReference type="InterPro" id="IPR047589">
    <property type="entry name" value="DUF11_rpt"/>
</dbReference>
<feature type="region of interest" description="Disordered" evidence="1">
    <location>
        <begin position="641"/>
        <end position="672"/>
    </location>
</feature>
<evidence type="ECO:0000259" key="3">
    <source>
        <dbReference type="Pfam" id="PF01345"/>
    </source>
</evidence>
<evidence type="ECO:0000256" key="2">
    <source>
        <dbReference type="SAM" id="SignalP"/>
    </source>
</evidence>
<evidence type="ECO:0000256" key="1">
    <source>
        <dbReference type="SAM" id="MobiDB-lite"/>
    </source>
</evidence>
<feature type="domain" description="DUF11" evidence="3">
    <location>
        <begin position="548"/>
        <end position="657"/>
    </location>
</feature>
<dbReference type="Gene3D" id="2.60.40.10">
    <property type="entry name" value="Immunoglobulins"/>
    <property type="match status" value="1"/>
</dbReference>
<reference evidence="4 6" key="1">
    <citation type="submission" date="2017-05" db="EMBL/GenBank/DDBJ databases">
        <title>De novo genome assembly of Deniococcus indicus strain DR1.</title>
        <authorList>
            <person name="Chauhan D."/>
            <person name="Yennamalli R.M."/>
            <person name="Priyadarshini R."/>
        </authorList>
    </citation>
    <scope>NUCLEOTIDE SEQUENCE [LARGE SCALE GENOMIC DNA]</scope>
    <source>
        <strain evidence="4 6">DR1</strain>
    </source>
</reference>
<dbReference type="NCBIfam" id="TIGR01451">
    <property type="entry name" value="B_ant_repeat"/>
    <property type="match status" value="2"/>
</dbReference>
<dbReference type="InterPro" id="IPR013783">
    <property type="entry name" value="Ig-like_fold"/>
</dbReference>
<feature type="compositionally biased region" description="Polar residues" evidence="1">
    <location>
        <begin position="641"/>
        <end position="651"/>
    </location>
</feature>
<dbReference type="Proteomes" id="UP000197208">
    <property type="component" value="Unassembled WGS sequence"/>
</dbReference>
<evidence type="ECO:0000313" key="5">
    <source>
        <dbReference type="EMBL" id="OWL93444.1"/>
    </source>
</evidence>
<proteinExistence type="predicted"/>
<organism evidence="4 6">
    <name type="scientific">Deinococcus indicus</name>
    <dbReference type="NCBI Taxonomy" id="223556"/>
    <lineage>
        <taxon>Bacteria</taxon>
        <taxon>Thermotogati</taxon>
        <taxon>Deinococcota</taxon>
        <taxon>Deinococci</taxon>
        <taxon>Deinococcales</taxon>
        <taxon>Deinococcaceae</taxon>
        <taxon>Deinococcus</taxon>
    </lineage>
</organism>
<name>A0A246BDN9_9DEIO</name>
<feature type="signal peptide" evidence="2">
    <location>
        <begin position="1"/>
        <end position="24"/>
    </location>
</feature>
<dbReference type="RefSeq" id="WP_088250298.1">
    <property type="nucleotide sequence ID" value="NZ_NHMK01000035.1"/>
</dbReference>
<evidence type="ECO:0000313" key="4">
    <source>
        <dbReference type="EMBL" id="OWL93191.1"/>
    </source>
</evidence>
<sequence length="1060" mass="108156">MRSLFRFRSSLLGLLCLLGGGALAEGSRHLYPASYPATASRASLDWQPASGLYVGRISRKNVLYTYAQAGEQILTGSSSVSGTTVSTLISIYAPGNFGTPGNEVLGTPVNTCTVASTVAGTPGYIPSRAAELAGPKSASGNGGADTWTPCVYTAPSTGVYAVTVQPRGAGSPTGSVATLDRAGQAVAAWEVTVRSDAASTADLLGRVFTYAFNGFTGGNNRPVTSNYYVVTRDGFRYRENFAGPTGLGVDPNGYAVYANSRGFVDTFDNSPLYRNLRGSNAQVDPPLGAPAVSAQAAEFPLFFVDPVQYAGEVNRVLTTLGIPVTPDTPTVTDPAFVNAQGGPRLVRGGSGTFSFTSNKTGTYQIVVSADGTDFDPENTRNRVLRGNAVIGRNAVGWDGRNNNLQLFASGSVRYQVVLNAGEVHFPLVDAENNPGAGPIVTLLNPPPGVANPNTVFYDDRGYVTKGGTAVGTLNGTLCPGPVPAAPTDPANLLGVDSSAVPYRNWGSGGNSNTDCAATAGWGDGKALDLWTFVRGNTVSTLDVAEAADLSVQKTVDNPTPVVGSTVTFTVTVRNAGPDATTNVTVSDALPAGYTLISAAPSQGTYAPTTGAWTVTPSAPLASGDQATLTITATVNPAGPYTNTAQLLSSDQPDPDSTPGNGVTTEDDQASVTPAPITPVAVVSKVAGATTLRAGPFPYAQTYVVTVRNTGSVPVTYSLQDTPALDPDVTVGTVTVSENGAAPVPLPGPAPYTLAQGRVLGAGAADTFTLTVTLAVVQGATDNDVCTGQAGNGLFNTAFLTVGAMQTRAFDCVPTPRLPDLRLQKSGPAFYRADQALTYTLAATSDRAASGVVVRDALPVGTTFVSASDGGVLSGQDVVWTLGDVPAGTRTLTLVLRTLPGARAGELPATLTNTATVSADQPDREASNNAGAASSQLVLVQLTKTVRNVTRDTAASTAGGGLPGETLEYCITALNRGVSVNNFAVQDAVPGNTAARTSAYGPDRGLRLGGAETGVLTSGADGDQGELTSAGGPAGAGLLTYRIGTLAAGVTQQVCFQVVVR</sequence>
<feature type="domain" description="DUF11" evidence="3">
    <location>
        <begin position="819"/>
        <end position="932"/>
    </location>
</feature>
<evidence type="ECO:0000313" key="6">
    <source>
        <dbReference type="Proteomes" id="UP000197208"/>
    </source>
</evidence>
<accession>A0A246BDN9</accession>
<comment type="caution">
    <text evidence="4">The sequence shown here is derived from an EMBL/GenBank/DDBJ whole genome shotgun (WGS) entry which is preliminary data.</text>
</comment>
<dbReference type="EMBL" id="NHMK01000035">
    <property type="protein sequence ID" value="OWL93444.1"/>
    <property type="molecule type" value="Genomic_DNA"/>
</dbReference>